<dbReference type="Proteomes" id="UP000626982">
    <property type="component" value="Unassembled WGS sequence"/>
</dbReference>
<name>A0ABQ2KFP1_9MICO</name>
<protein>
    <submittedName>
        <fullName evidence="2">Uncharacterized protein</fullName>
    </submittedName>
</protein>
<feature type="compositionally biased region" description="Basic and acidic residues" evidence="1">
    <location>
        <begin position="48"/>
        <end position="58"/>
    </location>
</feature>
<feature type="region of interest" description="Disordered" evidence="1">
    <location>
        <begin position="45"/>
        <end position="72"/>
    </location>
</feature>
<evidence type="ECO:0000313" key="3">
    <source>
        <dbReference type="Proteomes" id="UP000626982"/>
    </source>
</evidence>
<dbReference type="RefSeq" id="WP_188716349.1">
    <property type="nucleotide sequence ID" value="NZ_BAABBD010000001.1"/>
</dbReference>
<dbReference type="EMBL" id="BMLM01000001">
    <property type="protein sequence ID" value="GGN80478.1"/>
    <property type="molecule type" value="Genomic_DNA"/>
</dbReference>
<proteinExistence type="predicted"/>
<evidence type="ECO:0000313" key="2">
    <source>
        <dbReference type="EMBL" id="GGN80478.1"/>
    </source>
</evidence>
<accession>A0ABQ2KFP1</accession>
<gene>
    <name evidence="2" type="ORF">GCM10010968_08310</name>
</gene>
<reference evidence="3" key="1">
    <citation type="journal article" date="2019" name="Int. J. Syst. Evol. Microbiol.">
        <title>The Global Catalogue of Microorganisms (GCM) 10K type strain sequencing project: providing services to taxonomists for standard genome sequencing and annotation.</title>
        <authorList>
            <consortium name="The Broad Institute Genomics Platform"/>
            <consortium name="The Broad Institute Genome Sequencing Center for Infectious Disease"/>
            <person name="Wu L."/>
            <person name="Ma J."/>
        </authorList>
    </citation>
    <scope>NUCLEOTIDE SEQUENCE [LARGE SCALE GENOMIC DNA]</scope>
    <source>
        <strain evidence="3">CGMCC 1.6960</strain>
    </source>
</reference>
<sequence length="159" mass="17798">MPIPPLLALVLREAPGLVKEYGPAAVDWLRQHPELVRDLVAQVRPKGRRDGEPQHADEAPPEAGADAAPEERADVDEVMAMLREQIAYLVESADDAVELDRAEAWTIRLRRFERARGLVGTAAERRRLEAQVERLRAEVVAAFLIERIEDEGGPSPRDR</sequence>
<evidence type="ECO:0000256" key="1">
    <source>
        <dbReference type="SAM" id="MobiDB-lite"/>
    </source>
</evidence>
<organism evidence="2 3">
    <name type="scientific">Agrococcus terreus</name>
    <dbReference type="NCBI Taxonomy" id="574649"/>
    <lineage>
        <taxon>Bacteria</taxon>
        <taxon>Bacillati</taxon>
        <taxon>Actinomycetota</taxon>
        <taxon>Actinomycetes</taxon>
        <taxon>Micrococcales</taxon>
        <taxon>Microbacteriaceae</taxon>
        <taxon>Agrococcus</taxon>
    </lineage>
</organism>
<comment type="caution">
    <text evidence="2">The sequence shown here is derived from an EMBL/GenBank/DDBJ whole genome shotgun (WGS) entry which is preliminary data.</text>
</comment>
<keyword evidence="3" id="KW-1185">Reference proteome</keyword>